<reference evidence="6" key="2">
    <citation type="submission" date="2023-08" db="EMBL/GenBank/DDBJ databases">
        <title>Mucin Metabolism Genes Underlie the Key Renovations of Bacteroides xylanisolvens Genomes in Captive Great Apes.</title>
        <authorList>
            <person name="Nishida A.H."/>
        </authorList>
    </citation>
    <scope>NUCLEOTIDE SEQUENCE</scope>
    <source>
        <strain evidence="6">P19.10B</strain>
    </source>
</reference>
<dbReference type="InterPro" id="IPR000917">
    <property type="entry name" value="Sulfatase_N"/>
</dbReference>
<name>A0A412K2M2_9BACE</name>
<evidence type="ECO:0000256" key="2">
    <source>
        <dbReference type="SAM" id="MobiDB-lite"/>
    </source>
</evidence>
<reference evidence="5 7" key="1">
    <citation type="journal article" date="2019" name="Nat. Med.">
        <title>A library of human gut bacterial isolates paired with longitudinal multiomics data enables mechanistic microbiome research.</title>
        <authorList>
            <person name="Poyet M."/>
            <person name="Groussin M."/>
            <person name="Gibbons S.M."/>
            <person name="Avila-Pacheco J."/>
            <person name="Jiang X."/>
            <person name="Kearney S.M."/>
            <person name="Perrotta A.R."/>
            <person name="Berdy B."/>
            <person name="Zhao S."/>
            <person name="Lieberman T.D."/>
            <person name="Swanson P.K."/>
            <person name="Smith M."/>
            <person name="Roesemann S."/>
            <person name="Alexander J.E."/>
            <person name="Rich S.A."/>
            <person name="Livny J."/>
            <person name="Vlamakis H."/>
            <person name="Clish C."/>
            <person name="Bullock K."/>
            <person name="Deik A."/>
            <person name="Scott J."/>
            <person name="Pierce K.A."/>
            <person name="Xavier R.J."/>
            <person name="Alm E.J."/>
        </authorList>
    </citation>
    <scope>NUCLEOTIDE SEQUENCE [LARGE SCALE GENOMIC DNA]</scope>
    <source>
        <strain evidence="5 7">BIOML-A7</strain>
    </source>
</reference>
<gene>
    <name evidence="5" type="ORF">GAZ26_09825</name>
    <name evidence="6" type="ORF">LDZ35_07345</name>
</gene>
<dbReference type="CDD" id="cd16022">
    <property type="entry name" value="sulfatase_like"/>
    <property type="match status" value="1"/>
</dbReference>
<organism evidence="5 7">
    <name type="scientific">Bacteroides xylanisolvens</name>
    <dbReference type="NCBI Taxonomy" id="371601"/>
    <lineage>
        <taxon>Bacteria</taxon>
        <taxon>Pseudomonadati</taxon>
        <taxon>Bacteroidota</taxon>
        <taxon>Bacteroidia</taxon>
        <taxon>Bacteroidales</taxon>
        <taxon>Bacteroidaceae</taxon>
        <taxon>Bacteroides</taxon>
    </lineage>
</organism>
<dbReference type="Gene3D" id="3.40.720.10">
    <property type="entry name" value="Alkaline Phosphatase, subunit A"/>
    <property type="match status" value="1"/>
</dbReference>
<comment type="PTM">
    <text evidence="1">The conversion to 3-oxoalanine (also known as C-formylglycine, FGly), of a serine or cysteine residue in prokaryotes and of a cysteine residue in eukaryotes, is critical for catalytic activity.</text>
</comment>
<dbReference type="RefSeq" id="WP_134985110.1">
    <property type="nucleotide sequence ID" value="NZ_JAIWWK010000018.1"/>
</dbReference>
<proteinExistence type="predicted"/>
<dbReference type="GO" id="GO:0004065">
    <property type="term" value="F:arylsulfatase activity"/>
    <property type="evidence" value="ECO:0007669"/>
    <property type="project" value="TreeGrafter"/>
</dbReference>
<dbReference type="EMBL" id="WDCG01000008">
    <property type="protein sequence ID" value="KAB6424277.1"/>
    <property type="molecule type" value="Genomic_DNA"/>
</dbReference>
<evidence type="ECO:0000313" key="6">
    <source>
        <dbReference type="EMBL" id="MCA4523022.1"/>
    </source>
</evidence>
<feature type="compositionally biased region" description="Basic and acidic residues" evidence="2">
    <location>
        <begin position="478"/>
        <end position="491"/>
    </location>
</feature>
<dbReference type="AlphaFoldDB" id="A0A412K2M2"/>
<protein>
    <submittedName>
        <fullName evidence="5">Sulfatase-like hydrolase/transferase</fullName>
    </submittedName>
</protein>
<comment type="caution">
    <text evidence="5">The sequence shown here is derived from an EMBL/GenBank/DDBJ whole genome shotgun (WGS) entry which is preliminary data.</text>
</comment>
<accession>A0A412K2M2</accession>
<evidence type="ECO:0000256" key="3">
    <source>
        <dbReference type="SAM" id="SignalP"/>
    </source>
</evidence>
<dbReference type="EMBL" id="JAIWWW010000016">
    <property type="protein sequence ID" value="MCA4523022.1"/>
    <property type="molecule type" value="Genomic_DNA"/>
</dbReference>
<feature type="signal peptide" evidence="3">
    <location>
        <begin position="1"/>
        <end position="21"/>
    </location>
</feature>
<dbReference type="PANTHER" id="PTHR46615:SF1">
    <property type="entry name" value="ARYLSULFATASE K"/>
    <property type="match status" value="1"/>
</dbReference>
<feature type="modified residue" description="3-oxoalanine (Ser)" evidence="1">
    <location>
        <position position="78"/>
    </location>
</feature>
<keyword evidence="5" id="KW-0808">Transferase</keyword>
<evidence type="ECO:0000313" key="7">
    <source>
        <dbReference type="Proteomes" id="UP000471447"/>
    </source>
</evidence>
<evidence type="ECO:0000256" key="1">
    <source>
        <dbReference type="PIRSR" id="PIRSR600917-52"/>
    </source>
</evidence>
<keyword evidence="5" id="KW-0378">Hydrolase</keyword>
<dbReference type="GO" id="GO:0015024">
    <property type="term" value="F:glucuronate-2-sulfatase activity"/>
    <property type="evidence" value="ECO:0007669"/>
    <property type="project" value="TreeGrafter"/>
</dbReference>
<dbReference type="SUPFAM" id="SSF53649">
    <property type="entry name" value="Alkaline phosphatase-like"/>
    <property type="match status" value="1"/>
</dbReference>
<evidence type="ECO:0000259" key="4">
    <source>
        <dbReference type="Pfam" id="PF00884"/>
    </source>
</evidence>
<keyword evidence="3" id="KW-0732">Signal</keyword>
<dbReference type="InterPro" id="IPR017850">
    <property type="entry name" value="Alkaline_phosphatase_core_sf"/>
</dbReference>
<dbReference type="Pfam" id="PF00884">
    <property type="entry name" value="Sulfatase"/>
    <property type="match status" value="1"/>
</dbReference>
<dbReference type="InterPro" id="IPR051849">
    <property type="entry name" value="GAG-degrading_sulfatase"/>
</dbReference>
<feature type="region of interest" description="Disordered" evidence="2">
    <location>
        <begin position="474"/>
        <end position="499"/>
    </location>
</feature>
<dbReference type="Proteomes" id="UP001197958">
    <property type="component" value="Unassembled WGS sequence"/>
</dbReference>
<dbReference type="GO" id="GO:0016740">
    <property type="term" value="F:transferase activity"/>
    <property type="evidence" value="ECO:0007669"/>
    <property type="project" value="UniProtKB-KW"/>
</dbReference>
<dbReference type="Proteomes" id="UP000471447">
    <property type="component" value="Unassembled WGS sequence"/>
</dbReference>
<evidence type="ECO:0000313" key="5">
    <source>
        <dbReference type="EMBL" id="KAB6424277.1"/>
    </source>
</evidence>
<feature type="domain" description="Sulfatase N-terminal" evidence="4">
    <location>
        <begin position="26"/>
        <end position="379"/>
    </location>
</feature>
<sequence length="499" mass="55156">MKLLTKITLGAFALPAMQVVAQTTKPNIILIMTDQQSYNAISAHADMYGGSYFSTPNIDRLAKEGLSFTRTYCANPVSVPSRFALFTGMFGGQYGIRENQCAEADETEVRAMLAQNGMGAVFNRGGYETYYGGKVHLPFSAKEGKSKFAAPAGYGFETYFTDDERDGLGVAAGKLIEEKATQPQTAGSKPFLLVASFLNPHDICLESSTNLSSEIIGKKEGKKSLITQCVRQMRARAAAIDSVEFYREHAPALPFNFAKTDGFPDMKKSPYKDFPDWYWRKYRWTYGQLVALVDSHIGHILDALDRHPELKRNTIIVFTSDHGEMQGAHHTVTKNLPYDECQRVPFIFCGRGIAHGERDNSLVCNGTDLLPTICQLAGIPLPAKTDGLSLADRVLGRGKAPQRKALYTEGDGFLNVISGTNKYTLFDGKNSGEMYIDVKSDNGELKNIISGNEAKAQTLKSFIPLEKLKPLSAKVKKEKVEKNEKRTEKQTGKVQRKGH</sequence>
<dbReference type="PANTHER" id="PTHR46615">
    <property type="entry name" value="ARYLSULFATASE K"/>
    <property type="match status" value="1"/>
</dbReference>
<feature type="chain" id="PRO_5042713362" evidence="3">
    <location>
        <begin position="22"/>
        <end position="499"/>
    </location>
</feature>